<keyword evidence="3" id="KW-1185">Reference proteome</keyword>
<feature type="domain" description="GyrI-like small molecule binding" evidence="1">
    <location>
        <begin position="18"/>
        <end position="171"/>
    </location>
</feature>
<dbReference type="Proteomes" id="UP001225605">
    <property type="component" value="Unassembled WGS sequence"/>
</dbReference>
<dbReference type="InterPro" id="IPR011256">
    <property type="entry name" value="Reg_factor_effector_dom_sf"/>
</dbReference>
<dbReference type="Pfam" id="PF06445">
    <property type="entry name" value="GyrI-like"/>
    <property type="match status" value="1"/>
</dbReference>
<reference evidence="2 3" key="1">
    <citation type="submission" date="2017-06" db="EMBL/GenBank/DDBJ databases">
        <title>Cultured bacterium strain Saccharothrix yanglingensis Hhs.015.</title>
        <authorList>
            <person name="Xia Y."/>
        </authorList>
    </citation>
    <scope>NUCLEOTIDE SEQUENCE [LARGE SCALE GENOMIC DNA]</scope>
    <source>
        <strain evidence="2 3">Hhs.015</strain>
    </source>
</reference>
<protein>
    <submittedName>
        <fullName evidence="2">GyrI-like domain-containing protein</fullName>
    </submittedName>
</protein>
<evidence type="ECO:0000259" key="1">
    <source>
        <dbReference type="Pfam" id="PF06445"/>
    </source>
</evidence>
<dbReference type="SUPFAM" id="SSF55136">
    <property type="entry name" value="Probable bacterial effector-binding domain"/>
    <property type="match status" value="1"/>
</dbReference>
<evidence type="ECO:0000313" key="3">
    <source>
        <dbReference type="Proteomes" id="UP001225605"/>
    </source>
</evidence>
<proteinExistence type="predicted"/>
<evidence type="ECO:0000313" key="2">
    <source>
        <dbReference type="EMBL" id="MDQ2585325.1"/>
    </source>
</evidence>
<dbReference type="InterPro" id="IPR029442">
    <property type="entry name" value="GyrI-like"/>
</dbReference>
<sequence length="175" mass="19182">MPVPGGRGRGVVAVVEGPAIVERDARHTLGIRVRTPFRGMLAVRDALLAELHEWLTGRGVEHGAAFFRLHVVDMAGVMDVEVGVTTPTAHGGDDRVGPGTLPAGRYASLTHVDHARRANRALVEWIAGTGLVPDRADTPEGDAFGCRYEMYLTDPRTERMKTKWRVRLDIRLRDG</sequence>
<organism evidence="2 3">
    <name type="scientific">Saccharothrix yanglingensis</name>
    <dbReference type="NCBI Taxonomy" id="659496"/>
    <lineage>
        <taxon>Bacteria</taxon>
        <taxon>Bacillati</taxon>
        <taxon>Actinomycetota</taxon>
        <taxon>Actinomycetes</taxon>
        <taxon>Pseudonocardiales</taxon>
        <taxon>Pseudonocardiaceae</taxon>
        <taxon>Saccharothrix</taxon>
    </lineage>
</organism>
<name>A0ABU0WZL7_9PSEU</name>
<comment type="caution">
    <text evidence="2">The sequence shown here is derived from an EMBL/GenBank/DDBJ whole genome shotgun (WGS) entry which is preliminary data.</text>
</comment>
<dbReference type="EMBL" id="NSDM01000006">
    <property type="protein sequence ID" value="MDQ2585325.1"/>
    <property type="molecule type" value="Genomic_DNA"/>
</dbReference>
<dbReference type="Gene3D" id="3.20.80.10">
    <property type="entry name" value="Regulatory factor, effector binding domain"/>
    <property type="match status" value="1"/>
</dbReference>
<gene>
    <name evidence="2" type="ORF">CKY47_15325</name>
</gene>
<accession>A0ABU0WZL7</accession>